<evidence type="ECO:0000313" key="1">
    <source>
        <dbReference type="EMBL" id="PLW07988.1"/>
    </source>
</evidence>
<proteinExistence type="predicted"/>
<dbReference type="EMBL" id="PGCJ01001189">
    <property type="protein sequence ID" value="PLW07988.1"/>
    <property type="molecule type" value="Genomic_DNA"/>
</dbReference>
<dbReference type="Proteomes" id="UP000235388">
    <property type="component" value="Unassembled WGS sequence"/>
</dbReference>
<evidence type="ECO:0000313" key="3">
    <source>
        <dbReference type="Proteomes" id="UP000235388"/>
    </source>
</evidence>
<reference evidence="2 3" key="1">
    <citation type="submission" date="2017-11" db="EMBL/GenBank/DDBJ databases">
        <title>De novo assembly and phasing of dikaryotic genomes from two isolates of Puccinia coronata f. sp. avenae, the causal agent of oat crown rust.</title>
        <authorList>
            <person name="Miller M.E."/>
            <person name="Zhang Y."/>
            <person name="Omidvar V."/>
            <person name="Sperschneider J."/>
            <person name="Schwessinger B."/>
            <person name="Raley C."/>
            <person name="Palmer J.M."/>
            <person name="Garnica D."/>
            <person name="Upadhyaya N."/>
            <person name="Rathjen J."/>
            <person name="Taylor J.M."/>
            <person name="Park R.F."/>
            <person name="Dodds P.N."/>
            <person name="Hirsch C.D."/>
            <person name="Kianian S.F."/>
            <person name="Figueroa M."/>
        </authorList>
    </citation>
    <scope>NUCLEOTIDE SEQUENCE [LARGE SCALE GENOMIC DNA]</scope>
    <source>
        <strain evidence="2">12NC29</strain>
    </source>
</reference>
<dbReference type="EMBL" id="PGCJ01000006">
    <property type="protein sequence ID" value="PLW57949.1"/>
    <property type="molecule type" value="Genomic_DNA"/>
</dbReference>
<comment type="caution">
    <text evidence="2">The sequence shown here is derived from an EMBL/GenBank/DDBJ whole genome shotgun (WGS) entry which is preliminary data.</text>
</comment>
<sequence>MSLQITTHKLFGYIHHSLTHSSILATPSLSEPGCMSHFVIQCAKRLKIHVYHIAHKISISLVNLHSKIPAALQRLVSLSTFKGLHQQMLIGLHARVEVIQVGWTQPNDCNPDMYGSIYFFQKGKIYFKSRKIFSPSQP</sequence>
<name>A0A2N5W6S7_9BASI</name>
<gene>
    <name evidence="2" type="ORF">PCANC_00722</name>
    <name evidence="1" type="ORF">PCANC_23325</name>
</gene>
<protein>
    <submittedName>
        <fullName evidence="2">Uncharacterized protein</fullName>
    </submittedName>
</protein>
<accession>A0A2N5W6S7</accession>
<dbReference type="AlphaFoldDB" id="A0A2N5W6S7"/>
<organism evidence="2 3">
    <name type="scientific">Puccinia coronata f. sp. avenae</name>
    <dbReference type="NCBI Taxonomy" id="200324"/>
    <lineage>
        <taxon>Eukaryota</taxon>
        <taxon>Fungi</taxon>
        <taxon>Dikarya</taxon>
        <taxon>Basidiomycota</taxon>
        <taxon>Pucciniomycotina</taxon>
        <taxon>Pucciniomycetes</taxon>
        <taxon>Pucciniales</taxon>
        <taxon>Pucciniaceae</taxon>
        <taxon>Puccinia</taxon>
    </lineage>
</organism>
<evidence type="ECO:0000313" key="2">
    <source>
        <dbReference type="EMBL" id="PLW57949.1"/>
    </source>
</evidence>
<keyword evidence="3" id="KW-1185">Reference proteome</keyword>